<dbReference type="Pfam" id="PF02769">
    <property type="entry name" value="AIRS_C"/>
    <property type="match status" value="1"/>
</dbReference>
<dbReference type="EC" id="2.7.4.16" evidence="1"/>
<feature type="binding site" evidence="1">
    <location>
        <position position="61"/>
    </location>
    <ligand>
        <name>Mg(2+)</name>
        <dbReference type="ChEBI" id="CHEBI:18420"/>
        <label>2</label>
    </ligand>
</feature>
<dbReference type="PIRSF" id="PIRSF005303">
    <property type="entry name" value="Thiam_monoph_kin"/>
    <property type="match status" value="1"/>
</dbReference>
<feature type="binding site" evidence="1">
    <location>
        <position position="227"/>
    </location>
    <ligand>
        <name>ATP</name>
        <dbReference type="ChEBI" id="CHEBI:30616"/>
    </ligand>
</feature>
<dbReference type="CDD" id="cd02194">
    <property type="entry name" value="ThiL"/>
    <property type="match status" value="1"/>
</dbReference>
<comment type="caution">
    <text evidence="4">The sequence shown here is derived from an EMBL/GenBank/DDBJ whole genome shotgun (WGS) entry which is preliminary data.</text>
</comment>
<feature type="binding site" evidence="1">
    <location>
        <position position="90"/>
    </location>
    <ligand>
        <name>Mg(2+)</name>
        <dbReference type="ChEBI" id="CHEBI:18420"/>
        <label>2</label>
    </ligand>
</feature>
<gene>
    <name evidence="1" type="primary">thiL</name>
    <name evidence="4" type="ORF">ACFQ04_00120</name>
</gene>
<dbReference type="NCBIfam" id="TIGR01379">
    <property type="entry name" value="thiL"/>
    <property type="match status" value="1"/>
</dbReference>
<keyword evidence="1" id="KW-0460">Magnesium</keyword>
<feature type="binding site" evidence="1">
    <location>
        <position position="323"/>
    </location>
    <ligand>
        <name>substrate</name>
    </ligand>
</feature>
<comment type="pathway">
    <text evidence="1">Cofactor biosynthesis; thiamine diphosphate biosynthesis; thiamine diphosphate from thiamine phosphate: step 1/1.</text>
</comment>
<keyword evidence="5" id="KW-1185">Reference proteome</keyword>
<dbReference type="Pfam" id="PF00586">
    <property type="entry name" value="AIRS"/>
    <property type="match status" value="1"/>
</dbReference>
<feature type="binding site" evidence="1">
    <location>
        <position position="228"/>
    </location>
    <ligand>
        <name>Mg(2+)</name>
        <dbReference type="ChEBI" id="CHEBI:18420"/>
        <label>5</label>
    </ligand>
</feature>
<dbReference type="InterPro" id="IPR006283">
    <property type="entry name" value="ThiL-like"/>
</dbReference>
<feature type="domain" description="PurM-like N-terminal" evidence="2">
    <location>
        <begin position="44"/>
        <end position="154"/>
    </location>
</feature>
<dbReference type="SUPFAM" id="SSF55326">
    <property type="entry name" value="PurM N-terminal domain-like"/>
    <property type="match status" value="1"/>
</dbReference>
<evidence type="ECO:0000259" key="3">
    <source>
        <dbReference type="Pfam" id="PF02769"/>
    </source>
</evidence>
<dbReference type="InterPro" id="IPR036921">
    <property type="entry name" value="PurM-like_N_sf"/>
</dbReference>
<dbReference type="InterPro" id="IPR016188">
    <property type="entry name" value="PurM-like_N"/>
</dbReference>
<comment type="function">
    <text evidence="1">Catalyzes the ATP-dependent phosphorylation of thiamine-monophosphate (TMP) to form thiamine-pyrophosphate (TPP), the active form of vitamin B1.</text>
</comment>
<dbReference type="InterPro" id="IPR010918">
    <property type="entry name" value="PurM-like_C_dom"/>
</dbReference>
<feature type="binding site" evidence="1">
    <location>
        <position position="59"/>
    </location>
    <ligand>
        <name>Mg(2+)</name>
        <dbReference type="ChEBI" id="CHEBI:18420"/>
        <label>4</label>
    </ligand>
</feature>
<evidence type="ECO:0000256" key="1">
    <source>
        <dbReference type="HAMAP-Rule" id="MF_02128"/>
    </source>
</evidence>
<name>A0ABW3G580_9NOCA</name>
<dbReference type="NCBIfam" id="NF004351">
    <property type="entry name" value="PRK05731.1-4"/>
    <property type="match status" value="1"/>
</dbReference>
<evidence type="ECO:0000313" key="5">
    <source>
        <dbReference type="Proteomes" id="UP001597068"/>
    </source>
</evidence>
<dbReference type="HAMAP" id="MF_02128">
    <property type="entry name" value="TMP_kinase"/>
    <property type="match status" value="1"/>
</dbReference>
<proteinExistence type="inferred from homology"/>
<keyword evidence="1" id="KW-0067">ATP-binding</keyword>
<feature type="domain" description="PurM-like C-terminal" evidence="3">
    <location>
        <begin position="167"/>
        <end position="256"/>
    </location>
</feature>
<comment type="catalytic activity">
    <reaction evidence="1">
        <text>thiamine phosphate + ATP = thiamine diphosphate + ADP</text>
        <dbReference type="Rhea" id="RHEA:15913"/>
        <dbReference type="ChEBI" id="CHEBI:30616"/>
        <dbReference type="ChEBI" id="CHEBI:37575"/>
        <dbReference type="ChEBI" id="CHEBI:58937"/>
        <dbReference type="ChEBI" id="CHEBI:456216"/>
        <dbReference type="EC" id="2.7.4.16"/>
    </reaction>
</comment>
<evidence type="ECO:0000313" key="4">
    <source>
        <dbReference type="EMBL" id="MFD0924131.1"/>
    </source>
</evidence>
<dbReference type="GO" id="GO:0009030">
    <property type="term" value="F:thiamine-phosphate kinase activity"/>
    <property type="evidence" value="ECO:0007669"/>
    <property type="project" value="UniProtKB-EC"/>
</dbReference>
<dbReference type="InterPro" id="IPR036676">
    <property type="entry name" value="PurM-like_C_sf"/>
</dbReference>
<feature type="binding site" evidence="1">
    <location>
        <position position="138"/>
    </location>
    <ligand>
        <name>Mg(2+)</name>
        <dbReference type="ChEBI" id="CHEBI:18420"/>
        <label>1</label>
    </ligand>
</feature>
<feature type="binding site" evidence="1">
    <location>
        <begin position="137"/>
        <end position="138"/>
    </location>
    <ligand>
        <name>ATP</name>
        <dbReference type="ChEBI" id="CHEBI:30616"/>
    </ligand>
</feature>
<dbReference type="Gene3D" id="3.30.1330.10">
    <property type="entry name" value="PurM-like, N-terminal domain"/>
    <property type="match status" value="1"/>
</dbReference>
<feature type="binding site" evidence="1">
    <location>
        <position position="68"/>
    </location>
    <ligand>
        <name>substrate</name>
    </ligand>
</feature>
<keyword evidence="1" id="KW-0547">Nucleotide-binding</keyword>
<keyword evidence="1" id="KW-0479">Metal-binding</keyword>
<sequence length="329" mass="33045">MDDAWSGRTVADVGERAVLARLREVAQVHRATVGSADPVVVGPGDDAATLTVPADLVVSTDTVVQDRHFRLEWTSAFDVGRRAATQAAADIAAMGAVGTGMVVSIGCPSSTPAGVVVEIDEGINVAASDWGVRVIGGDLVSTTEIVVTVTVLGTTNGRAAVRIDGARPGERLAVSGPLGSSAAGLAILSSAAGGYPDLVAAHRVPIVDLAQGATAADAGATSMTDVSDGLVEELITMAAAAGVGFEVDAQSIPTDPQLADAAGALGVDAVQWALGGGEDHQLLATFPAAVPDGWTVIGSVVEPAAAVDDRVRVDGRPPHVHGWSSFGDR</sequence>
<feature type="binding site" evidence="1">
    <location>
        <position position="225"/>
    </location>
    <ligand>
        <name>Mg(2+)</name>
        <dbReference type="ChEBI" id="CHEBI:18420"/>
        <label>3</label>
    </ligand>
</feature>
<accession>A0ABW3G580</accession>
<protein>
    <recommendedName>
        <fullName evidence="1">Thiamine-monophosphate kinase</fullName>
        <shortName evidence="1">TMP kinase</shortName>
        <shortName evidence="1">Thiamine-phosphate kinase</shortName>
        <ecNumber evidence="1">2.7.4.16</ecNumber>
    </recommendedName>
</protein>
<comment type="similarity">
    <text evidence="1">Belongs to the thiamine-monophosphate kinase family.</text>
</comment>
<dbReference type="SUPFAM" id="SSF56042">
    <property type="entry name" value="PurM C-terminal domain-like"/>
    <property type="match status" value="1"/>
</dbReference>
<comment type="caution">
    <text evidence="1">Lacks conserved residue(s) required for the propagation of feature annotation.</text>
</comment>
<feature type="binding site" evidence="1">
    <location>
        <position position="90"/>
    </location>
    <ligand>
        <name>Mg(2+)</name>
        <dbReference type="ChEBI" id="CHEBI:18420"/>
        <label>3</label>
    </ligand>
</feature>
<feature type="binding site" evidence="1">
    <location>
        <position position="278"/>
    </location>
    <ligand>
        <name>substrate</name>
    </ligand>
</feature>
<keyword evidence="1" id="KW-0784">Thiamine biosynthesis</keyword>
<organism evidence="4 5">
    <name type="scientific">Williamsia deligens</name>
    <dbReference type="NCBI Taxonomy" id="321325"/>
    <lineage>
        <taxon>Bacteria</taxon>
        <taxon>Bacillati</taxon>
        <taxon>Actinomycetota</taxon>
        <taxon>Actinomycetes</taxon>
        <taxon>Mycobacteriales</taxon>
        <taxon>Nocardiaceae</taxon>
        <taxon>Williamsia</taxon>
    </lineage>
</organism>
<evidence type="ECO:0000259" key="2">
    <source>
        <dbReference type="Pfam" id="PF00586"/>
    </source>
</evidence>
<dbReference type="Proteomes" id="UP001597068">
    <property type="component" value="Unassembled WGS sequence"/>
</dbReference>
<dbReference type="Gene3D" id="3.90.650.10">
    <property type="entry name" value="PurM-like C-terminal domain"/>
    <property type="match status" value="1"/>
</dbReference>
<feature type="binding site" evidence="1">
    <location>
        <position position="90"/>
    </location>
    <ligand>
        <name>Mg(2+)</name>
        <dbReference type="ChEBI" id="CHEBI:18420"/>
        <label>4</label>
    </ligand>
</feature>
<dbReference type="PANTHER" id="PTHR30270:SF0">
    <property type="entry name" value="THIAMINE-MONOPHOSPHATE KINASE"/>
    <property type="match status" value="1"/>
</dbReference>
<keyword evidence="1 4" id="KW-0418">Kinase</keyword>
<keyword evidence="1 4" id="KW-0808">Transferase</keyword>
<feature type="binding site" evidence="1">
    <location>
        <position position="60"/>
    </location>
    <ligand>
        <name>Mg(2+)</name>
        <dbReference type="ChEBI" id="CHEBI:18420"/>
        <label>1</label>
    </ligand>
</feature>
<dbReference type="EMBL" id="JBHTIL010000001">
    <property type="protein sequence ID" value="MFD0924131.1"/>
    <property type="molecule type" value="Genomic_DNA"/>
</dbReference>
<dbReference type="RefSeq" id="WP_253647801.1">
    <property type="nucleotide sequence ID" value="NZ_BAAAMO010000002.1"/>
</dbReference>
<dbReference type="PANTHER" id="PTHR30270">
    <property type="entry name" value="THIAMINE-MONOPHOSPHATE KINASE"/>
    <property type="match status" value="1"/>
</dbReference>
<feature type="binding site" evidence="1">
    <location>
        <position position="46"/>
    </location>
    <ligand>
        <name>Mg(2+)</name>
        <dbReference type="ChEBI" id="CHEBI:18420"/>
        <label>4</label>
    </ligand>
</feature>
<feature type="binding site" evidence="1">
    <location>
        <position position="46"/>
    </location>
    <ligand>
        <name>Mg(2+)</name>
        <dbReference type="ChEBI" id="CHEBI:18420"/>
        <label>3</label>
    </ligand>
</feature>
<comment type="miscellaneous">
    <text evidence="1">Reaction mechanism of ThiL seems to utilize a direct, inline transfer of the gamma-phosphate of ATP to TMP rather than a phosphorylated enzyme intermediate.</text>
</comment>
<feature type="binding site" evidence="1">
    <location>
        <position position="61"/>
    </location>
    <ligand>
        <name>Mg(2+)</name>
        <dbReference type="ChEBI" id="CHEBI:18420"/>
        <label>1</label>
    </ligand>
</feature>
<reference evidence="5" key="1">
    <citation type="journal article" date="2019" name="Int. J. Syst. Evol. Microbiol.">
        <title>The Global Catalogue of Microorganisms (GCM) 10K type strain sequencing project: providing services to taxonomists for standard genome sequencing and annotation.</title>
        <authorList>
            <consortium name="The Broad Institute Genomics Platform"/>
            <consortium name="The Broad Institute Genome Sequencing Center for Infectious Disease"/>
            <person name="Wu L."/>
            <person name="Ma J."/>
        </authorList>
    </citation>
    <scope>NUCLEOTIDE SEQUENCE [LARGE SCALE GENOMIC DNA]</scope>
    <source>
        <strain evidence="5">CCUG 50873</strain>
    </source>
</reference>